<keyword evidence="2" id="KW-1133">Transmembrane helix</keyword>
<proteinExistence type="predicted"/>
<dbReference type="RefSeq" id="WP_090870513.1">
    <property type="nucleotide sequence ID" value="NZ_FOHE01000011.1"/>
</dbReference>
<evidence type="ECO:0000256" key="2">
    <source>
        <dbReference type="SAM" id="Phobius"/>
    </source>
</evidence>
<dbReference type="STRING" id="930131.SAMN05216389_111144"/>
<feature type="transmembrane region" description="Helical" evidence="2">
    <location>
        <begin position="16"/>
        <end position="38"/>
    </location>
</feature>
<gene>
    <name evidence="3" type="ORF">SAMN05216389_111144</name>
</gene>
<evidence type="ECO:0008006" key="5">
    <source>
        <dbReference type="Google" id="ProtNLM"/>
    </source>
</evidence>
<keyword evidence="4" id="KW-1185">Reference proteome</keyword>
<dbReference type="AlphaFoldDB" id="A0A1I0EHT4"/>
<evidence type="ECO:0000313" key="3">
    <source>
        <dbReference type="EMBL" id="SET44961.1"/>
    </source>
</evidence>
<dbReference type="Proteomes" id="UP000198618">
    <property type="component" value="Unassembled WGS sequence"/>
</dbReference>
<keyword evidence="2" id="KW-0812">Transmembrane</keyword>
<sequence length="180" mass="20231">MNTEINLLEQQPKKNYAPFVMGVGFLLLLAAVSVILYIQKGELEKQIVAQENKLIQFENLLRDYNQETATEQELLELQDRVNAIQNKTIPNVALYKDTLNSLETTAQLSSFTFSDEGHFLLEANFGKVDAIAEYVSQLLNKPYVLDAQISNINNMGEQYQATLSVTINGDVLREELGDNG</sequence>
<organism evidence="3 4">
    <name type="scientific">Oceanobacillus limi</name>
    <dbReference type="NCBI Taxonomy" id="930131"/>
    <lineage>
        <taxon>Bacteria</taxon>
        <taxon>Bacillati</taxon>
        <taxon>Bacillota</taxon>
        <taxon>Bacilli</taxon>
        <taxon>Bacillales</taxon>
        <taxon>Bacillaceae</taxon>
        <taxon>Oceanobacillus</taxon>
    </lineage>
</organism>
<reference evidence="3 4" key="1">
    <citation type="submission" date="2016-10" db="EMBL/GenBank/DDBJ databases">
        <authorList>
            <person name="de Groot N.N."/>
        </authorList>
    </citation>
    <scope>NUCLEOTIDE SEQUENCE [LARGE SCALE GENOMIC DNA]</scope>
    <source>
        <strain evidence="3 4">IBRC-M 10780</strain>
    </source>
</reference>
<dbReference type="OrthoDB" id="2704524at2"/>
<keyword evidence="2" id="KW-0472">Membrane</keyword>
<dbReference type="EMBL" id="FOHE01000011">
    <property type="protein sequence ID" value="SET44961.1"/>
    <property type="molecule type" value="Genomic_DNA"/>
</dbReference>
<protein>
    <recommendedName>
        <fullName evidence="5">Tfp pilus assembly protein PilN</fullName>
    </recommendedName>
</protein>
<name>A0A1I0EHT4_9BACI</name>
<accession>A0A1I0EHT4</accession>
<evidence type="ECO:0000256" key="1">
    <source>
        <dbReference type="SAM" id="Coils"/>
    </source>
</evidence>
<keyword evidence="1" id="KW-0175">Coiled coil</keyword>
<evidence type="ECO:0000313" key="4">
    <source>
        <dbReference type="Proteomes" id="UP000198618"/>
    </source>
</evidence>
<feature type="coiled-coil region" evidence="1">
    <location>
        <begin position="40"/>
        <end position="87"/>
    </location>
</feature>